<sequence>MVSHSAAT</sequence>
<accession>A0A0A9B940</accession>
<organism evidence="1">
    <name type="scientific">Arundo donax</name>
    <name type="common">Giant reed</name>
    <name type="synonym">Donax arundinaceus</name>
    <dbReference type="NCBI Taxonomy" id="35708"/>
    <lineage>
        <taxon>Eukaryota</taxon>
        <taxon>Viridiplantae</taxon>
        <taxon>Streptophyta</taxon>
        <taxon>Embryophyta</taxon>
        <taxon>Tracheophyta</taxon>
        <taxon>Spermatophyta</taxon>
        <taxon>Magnoliopsida</taxon>
        <taxon>Liliopsida</taxon>
        <taxon>Poales</taxon>
        <taxon>Poaceae</taxon>
        <taxon>PACMAD clade</taxon>
        <taxon>Arundinoideae</taxon>
        <taxon>Arundineae</taxon>
        <taxon>Arundo</taxon>
    </lineage>
</organism>
<evidence type="ECO:0000313" key="1">
    <source>
        <dbReference type="EMBL" id="JAD59856.1"/>
    </source>
</evidence>
<protein>
    <submittedName>
        <fullName evidence="1">Uncharacterized protein</fullName>
    </submittedName>
</protein>
<name>A0A0A9B940_ARUDO</name>
<proteinExistence type="predicted"/>
<reference evidence="1" key="2">
    <citation type="journal article" date="2015" name="Data Brief">
        <title>Shoot transcriptome of the giant reed, Arundo donax.</title>
        <authorList>
            <person name="Barrero R.A."/>
            <person name="Guerrero F.D."/>
            <person name="Moolhuijzen P."/>
            <person name="Goolsby J.A."/>
            <person name="Tidwell J."/>
            <person name="Bellgard S.E."/>
            <person name="Bellgard M.I."/>
        </authorList>
    </citation>
    <scope>NUCLEOTIDE SEQUENCE</scope>
    <source>
        <tissue evidence="1">Shoot tissue taken approximately 20 cm above the soil surface</tissue>
    </source>
</reference>
<reference evidence="1" key="1">
    <citation type="submission" date="2014-09" db="EMBL/GenBank/DDBJ databases">
        <authorList>
            <person name="Magalhaes I.L.F."/>
            <person name="Oliveira U."/>
            <person name="Santos F.R."/>
            <person name="Vidigal T.H.D.A."/>
            <person name="Brescovit A.D."/>
            <person name="Santos A.J."/>
        </authorList>
    </citation>
    <scope>NUCLEOTIDE SEQUENCE</scope>
    <source>
        <tissue evidence="1">Shoot tissue taken approximately 20 cm above the soil surface</tissue>
    </source>
</reference>
<dbReference type="EMBL" id="GBRH01238039">
    <property type="protein sequence ID" value="JAD59856.1"/>
    <property type="molecule type" value="Transcribed_RNA"/>
</dbReference>